<dbReference type="GO" id="GO:0003676">
    <property type="term" value="F:nucleic acid binding"/>
    <property type="evidence" value="ECO:0007669"/>
    <property type="project" value="InterPro"/>
</dbReference>
<evidence type="ECO:0000259" key="3">
    <source>
        <dbReference type="PROSITE" id="PS50860"/>
    </source>
</evidence>
<sequence length="356" mass="38594">MSETTRLYYTDAKLTDFTSQVEAIESHAADGAICLAATAFYPTSGGQPHDTGSVDDQRVIDVVVRSDGRIWHQLDVVPTVVVGDTVTGTVDWARRFDHMQQHTGQHVLSAELARLFDARTVGFHLGADEATIDLDRPLSVDQVSEGESAANVVVWDDRPIEIRFVTDQEAAQLDLRKPSRRTGPIRLVEIADCDLSACGGTHVGRSGAVGVIAVSFCDRYKDGSRMGFVCGGRALRLFRRQHQELTRSGQLLSVGPDDLASAIERNQRERRDQRRLIKSLQTRLVSLDADALAVDGRLVGSATVVTASLHGHDPKSLKAVALELIRRPGHVAVLATDRRPVGVVVARAEGVALDAG</sequence>
<dbReference type="InterPro" id="IPR009000">
    <property type="entry name" value="Transl_B-barrel_sf"/>
</dbReference>
<gene>
    <name evidence="4" type="ORF">METZ01_LOCUS143569</name>
</gene>
<evidence type="ECO:0000256" key="2">
    <source>
        <dbReference type="ARBA" id="ARBA00022833"/>
    </source>
</evidence>
<dbReference type="PANTHER" id="PTHR43462:SF1">
    <property type="entry name" value="ALANYL-TRNA EDITING PROTEIN AARSD1"/>
    <property type="match status" value="1"/>
</dbReference>
<keyword evidence="2" id="KW-0862">Zinc</keyword>
<dbReference type="GO" id="GO:0004813">
    <property type="term" value="F:alanine-tRNA ligase activity"/>
    <property type="evidence" value="ECO:0007669"/>
    <property type="project" value="InterPro"/>
</dbReference>
<dbReference type="EMBL" id="UINC01021995">
    <property type="protein sequence ID" value="SVA90715.1"/>
    <property type="molecule type" value="Genomic_DNA"/>
</dbReference>
<feature type="non-terminal residue" evidence="4">
    <location>
        <position position="356"/>
    </location>
</feature>
<keyword evidence="1" id="KW-0479">Metal-binding</keyword>
<protein>
    <recommendedName>
        <fullName evidence="3">Alanyl-transfer RNA synthetases family profile domain-containing protein</fullName>
    </recommendedName>
</protein>
<evidence type="ECO:0000313" key="4">
    <source>
        <dbReference type="EMBL" id="SVA90715.1"/>
    </source>
</evidence>
<reference evidence="4" key="1">
    <citation type="submission" date="2018-05" db="EMBL/GenBank/DDBJ databases">
        <authorList>
            <person name="Lanie J.A."/>
            <person name="Ng W.-L."/>
            <person name="Kazmierczak K.M."/>
            <person name="Andrzejewski T.M."/>
            <person name="Davidsen T.M."/>
            <person name="Wayne K.J."/>
            <person name="Tettelin H."/>
            <person name="Glass J.I."/>
            <person name="Rusch D."/>
            <person name="Podicherti R."/>
            <person name="Tsui H.-C.T."/>
            <person name="Winkler M.E."/>
        </authorList>
    </citation>
    <scope>NUCLEOTIDE SEQUENCE</scope>
</reference>
<dbReference type="SUPFAM" id="SSF55186">
    <property type="entry name" value="ThrRS/AlaRS common domain"/>
    <property type="match status" value="1"/>
</dbReference>
<dbReference type="Gene3D" id="3.30.980.10">
    <property type="entry name" value="Threonyl-trna Synthetase, Chain A, domain 2"/>
    <property type="match status" value="1"/>
</dbReference>
<dbReference type="PROSITE" id="PS50860">
    <property type="entry name" value="AA_TRNA_LIGASE_II_ALA"/>
    <property type="match status" value="1"/>
</dbReference>
<dbReference type="AlphaFoldDB" id="A0A381ZN70"/>
<organism evidence="4">
    <name type="scientific">marine metagenome</name>
    <dbReference type="NCBI Taxonomy" id="408172"/>
    <lineage>
        <taxon>unclassified sequences</taxon>
        <taxon>metagenomes</taxon>
        <taxon>ecological metagenomes</taxon>
    </lineage>
</organism>
<dbReference type="SUPFAM" id="SSF50447">
    <property type="entry name" value="Translation proteins"/>
    <property type="match status" value="1"/>
</dbReference>
<dbReference type="GO" id="GO:0006419">
    <property type="term" value="P:alanyl-tRNA aminoacylation"/>
    <property type="evidence" value="ECO:0007669"/>
    <property type="project" value="InterPro"/>
</dbReference>
<feature type="domain" description="Alanyl-transfer RNA synthetases family profile" evidence="3">
    <location>
        <begin position="1"/>
        <end position="240"/>
    </location>
</feature>
<accession>A0A381ZN70</accession>
<dbReference type="PANTHER" id="PTHR43462">
    <property type="entry name" value="ALANYL-TRNA EDITING PROTEIN"/>
    <property type="match status" value="1"/>
</dbReference>
<dbReference type="GO" id="GO:0046872">
    <property type="term" value="F:metal ion binding"/>
    <property type="evidence" value="ECO:0007669"/>
    <property type="project" value="UniProtKB-KW"/>
</dbReference>
<dbReference type="InterPro" id="IPR018165">
    <property type="entry name" value="Ala-tRNA-synth_IIc_core"/>
</dbReference>
<dbReference type="GO" id="GO:0002161">
    <property type="term" value="F:aminoacyl-tRNA deacylase activity"/>
    <property type="evidence" value="ECO:0007669"/>
    <property type="project" value="UniProtKB-ARBA"/>
</dbReference>
<dbReference type="Gene3D" id="3.30.54.20">
    <property type="match status" value="1"/>
</dbReference>
<evidence type="ECO:0000256" key="1">
    <source>
        <dbReference type="ARBA" id="ARBA00022723"/>
    </source>
</evidence>
<dbReference type="Gene3D" id="6.10.250.550">
    <property type="match status" value="1"/>
</dbReference>
<dbReference type="InterPro" id="IPR018164">
    <property type="entry name" value="Ala-tRNA-synth_IIc_N"/>
</dbReference>
<dbReference type="Gene3D" id="2.40.30.130">
    <property type="match status" value="1"/>
</dbReference>
<name>A0A381ZN70_9ZZZZ</name>
<dbReference type="InterPro" id="IPR051335">
    <property type="entry name" value="Alanyl-tRNA_Editing_Enzymes"/>
</dbReference>
<dbReference type="GO" id="GO:0005524">
    <property type="term" value="F:ATP binding"/>
    <property type="evidence" value="ECO:0007669"/>
    <property type="project" value="InterPro"/>
</dbReference>
<dbReference type="Pfam" id="PF01411">
    <property type="entry name" value="tRNA-synt_2c"/>
    <property type="match status" value="1"/>
</dbReference>
<proteinExistence type="predicted"/>
<dbReference type="InterPro" id="IPR018163">
    <property type="entry name" value="Thr/Ala-tRNA-synth_IIc_edit"/>
</dbReference>